<sequence length="140" mass="16568">MFENFLSISKQEQKQNDEQNQIRINNFLQESHLYSKVYLTGLIYSDIKESLFFLDDIPLKVYTFELYYFVFNRGNIIKIVSYGSLADEIYQKYKKNDKVRLGGVLHIKNIIKNLKVTDVYDAFVFLKKISLLPSDFNISK</sequence>
<accession>A0A851HG09</accession>
<dbReference type="Proteomes" id="UP000568109">
    <property type="component" value="Unassembled WGS sequence"/>
</dbReference>
<evidence type="ECO:0000313" key="1">
    <source>
        <dbReference type="EMBL" id="NWN45570.1"/>
    </source>
</evidence>
<keyword evidence="2" id="KW-1185">Reference proteome</keyword>
<dbReference type="EMBL" id="JABUOH010000019">
    <property type="protein sequence ID" value="NWN45570.1"/>
    <property type="molecule type" value="Genomic_DNA"/>
</dbReference>
<protein>
    <submittedName>
        <fullName evidence="1">Uncharacterized protein</fullName>
    </submittedName>
</protein>
<name>A0A851HG09_9MOLU</name>
<evidence type="ECO:0000313" key="2">
    <source>
        <dbReference type="Proteomes" id="UP000568109"/>
    </source>
</evidence>
<organism evidence="1 2">
    <name type="scientific">Candidatus Phytoplasma pruni</name>
    <dbReference type="NCBI Taxonomy" id="479893"/>
    <lineage>
        <taxon>Bacteria</taxon>
        <taxon>Bacillati</taxon>
        <taxon>Mycoplasmatota</taxon>
        <taxon>Mollicutes</taxon>
        <taxon>Acholeplasmatales</taxon>
        <taxon>Acholeplasmataceae</taxon>
        <taxon>Candidatus Phytoplasma</taxon>
        <taxon>16SrIII (X-disease group)</taxon>
    </lineage>
</organism>
<gene>
    <name evidence="1" type="ORF">HR065_00525</name>
</gene>
<dbReference type="RefSeq" id="WP_178733971.1">
    <property type="nucleotide sequence ID" value="NZ_JABUOH010000019.1"/>
</dbReference>
<dbReference type="AlphaFoldDB" id="A0A851HG09"/>
<proteinExistence type="predicted"/>
<reference evidence="1 2" key="1">
    <citation type="submission" date="2020-06" db="EMBL/GenBank/DDBJ databases">
        <title>Draft genome sequence of Candidatus Phytoplasma pruni (X-disease group, subgroup 16SrIII-B) strain ChTDIII from Argentina.</title>
        <authorList>
            <person name="Fernandez F.D."/>
            <person name="Zuebert C."/>
            <person name="Huettel B."/>
            <person name="Kube M."/>
            <person name="Conci L.R."/>
        </authorList>
    </citation>
    <scope>NUCLEOTIDE SEQUENCE [LARGE SCALE GENOMIC DNA]</scope>
    <source>
        <strain evidence="1 2">ChTDIII</strain>
    </source>
</reference>
<comment type="caution">
    <text evidence="1">The sequence shown here is derived from an EMBL/GenBank/DDBJ whole genome shotgun (WGS) entry which is preliminary data.</text>
</comment>